<dbReference type="SUPFAM" id="SSF46894">
    <property type="entry name" value="C-terminal effector domain of the bipartite response regulators"/>
    <property type="match status" value="1"/>
</dbReference>
<dbReference type="RefSeq" id="WP_170047700.1">
    <property type="nucleotide sequence ID" value="NZ_RJKL01000001.1"/>
</dbReference>
<accession>A0A3N1GEG9</accession>
<evidence type="ECO:0000259" key="4">
    <source>
        <dbReference type="PROSITE" id="PS50043"/>
    </source>
</evidence>
<gene>
    <name evidence="5" type="ORF">EDD30_1484</name>
</gene>
<name>A0A3N1GEG9_9ACTN</name>
<sequence>MSRRSSVAVMLTAQIAAVAGLSAGVAERAEALLEPLRGVMSFDAACVTLLEADRRRQPPLICHGYPSAVVEHLHSADFLLSVERLGLDRSDRPMRVMDLPVPPLELPGWATYMAPAGFGEGIGIPLRTSDGRYLGILATHTRSRTPVDDETRNLLARIAPVIAHAIDPLRTITALAALITDAIAGVMLTRSGATAPVPGLPGHGLLTPGSSVLAEAAACYADGDSRATFLTPTRYPDPPGYLRVIMLACPDQPPYDLDAVVMLRPPGNLHRLSHQEMSVLGMLVAGWSEPHSAARLHISTRALRSALEHARTKLGAPSNAAAVVRAADRGLYLPPGLLA</sequence>
<proteinExistence type="predicted"/>
<dbReference type="SUPFAM" id="SSF55781">
    <property type="entry name" value="GAF domain-like"/>
    <property type="match status" value="1"/>
</dbReference>
<comment type="caution">
    <text evidence="5">The sequence shown here is derived from an EMBL/GenBank/DDBJ whole genome shotgun (WGS) entry which is preliminary data.</text>
</comment>
<dbReference type="InterPro" id="IPR000792">
    <property type="entry name" value="Tscrpt_reg_LuxR_C"/>
</dbReference>
<organism evidence="5 6">
    <name type="scientific">Couchioplanes caeruleus</name>
    <dbReference type="NCBI Taxonomy" id="56438"/>
    <lineage>
        <taxon>Bacteria</taxon>
        <taxon>Bacillati</taxon>
        <taxon>Actinomycetota</taxon>
        <taxon>Actinomycetes</taxon>
        <taxon>Micromonosporales</taxon>
        <taxon>Micromonosporaceae</taxon>
        <taxon>Couchioplanes</taxon>
    </lineage>
</organism>
<dbReference type="Pfam" id="PF00196">
    <property type="entry name" value="GerE"/>
    <property type="match status" value="1"/>
</dbReference>
<protein>
    <submittedName>
        <fullName evidence="5">Regulatory LuxR family protein</fullName>
    </submittedName>
</protein>
<evidence type="ECO:0000256" key="3">
    <source>
        <dbReference type="SAM" id="SignalP"/>
    </source>
</evidence>
<dbReference type="Gene3D" id="3.30.450.40">
    <property type="match status" value="1"/>
</dbReference>
<feature type="chain" id="PRO_5039421981" evidence="3">
    <location>
        <begin position="20"/>
        <end position="339"/>
    </location>
</feature>
<dbReference type="GO" id="GO:0003677">
    <property type="term" value="F:DNA binding"/>
    <property type="evidence" value="ECO:0007669"/>
    <property type="project" value="InterPro"/>
</dbReference>
<evidence type="ECO:0000313" key="6">
    <source>
        <dbReference type="Proteomes" id="UP000271683"/>
    </source>
</evidence>
<dbReference type="InterPro" id="IPR016032">
    <property type="entry name" value="Sig_transdc_resp-reg_C-effctor"/>
</dbReference>
<feature type="domain" description="HTH luxR-type" evidence="4">
    <location>
        <begin position="265"/>
        <end position="330"/>
    </location>
</feature>
<keyword evidence="3" id="KW-0732">Signal</keyword>
<dbReference type="InterPro" id="IPR036388">
    <property type="entry name" value="WH-like_DNA-bd_sf"/>
</dbReference>
<dbReference type="InterPro" id="IPR003018">
    <property type="entry name" value="GAF"/>
</dbReference>
<dbReference type="EMBL" id="RJKL01000001">
    <property type="protein sequence ID" value="ROP28712.1"/>
    <property type="molecule type" value="Genomic_DNA"/>
</dbReference>
<dbReference type="SMART" id="SM00421">
    <property type="entry name" value="HTH_LUXR"/>
    <property type="match status" value="1"/>
</dbReference>
<dbReference type="AlphaFoldDB" id="A0A3N1GEG9"/>
<keyword evidence="2" id="KW-0804">Transcription</keyword>
<evidence type="ECO:0000313" key="5">
    <source>
        <dbReference type="EMBL" id="ROP28712.1"/>
    </source>
</evidence>
<evidence type="ECO:0000256" key="2">
    <source>
        <dbReference type="ARBA" id="ARBA00023163"/>
    </source>
</evidence>
<dbReference type="Proteomes" id="UP000271683">
    <property type="component" value="Unassembled WGS sequence"/>
</dbReference>
<keyword evidence="1" id="KW-0805">Transcription regulation</keyword>
<dbReference type="Pfam" id="PF01590">
    <property type="entry name" value="GAF"/>
    <property type="match status" value="1"/>
</dbReference>
<evidence type="ECO:0000256" key="1">
    <source>
        <dbReference type="ARBA" id="ARBA00023015"/>
    </source>
</evidence>
<feature type="signal peptide" evidence="3">
    <location>
        <begin position="1"/>
        <end position="19"/>
    </location>
</feature>
<dbReference type="GO" id="GO:0006355">
    <property type="term" value="P:regulation of DNA-templated transcription"/>
    <property type="evidence" value="ECO:0007669"/>
    <property type="project" value="InterPro"/>
</dbReference>
<reference evidence="5 6" key="1">
    <citation type="submission" date="2018-11" db="EMBL/GenBank/DDBJ databases">
        <title>Sequencing the genomes of 1000 actinobacteria strains.</title>
        <authorList>
            <person name="Klenk H.-P."/>
        </authorList>
    </citation>
    <scope>NUCLEOTIDE SEQUENCE [LARGE SCALE GENOMIC DNA]</scope>
    <source>
        <strain evidence="5 6">DSM 43634</strain>
    </source>
</reference>
<dbReference type="InterPro" id="IPR029016">
    <property type="entry name" value="GAF-like_dom_sf"/>
</dbReference>
<dbReference type="PROSITE" id="PS50043">
    <property type="entry name" value="HTH_LUXR_2"/>
    <property type="match status" value="1"/>
</dbReference>
<dbReference type="Gene3D" id="1.10.10.10">
    <property type="entry name" value="Winged helix-like DNA-binding domain superfamily/Winged helix DNA-binding domain"/>
    <property type="match status" value="1"/>
</dbReference>